<dbReference type="PANTHER" id="PTHR30344">
    <property type="entry name" value="6-PHOSPHOGLUCONOLACTONASE-RELATED"/>
    <property type="match status" value="1"/>
</dbReference>
<dbReference type="SUPFAM" id="SSF51004">
    <property type="entry name" value="C-terminal (heme d1) domain of cytochrome cd1-nitrite reductase"/>
    <property type="match status" value="1"/>
</dbReference>
<organism evidence="5 6">
    <name type="scientific">Oecophyllibacter saccharovorans</name>
    <dbReference type="NCBI Taxonomy" id="2558360"/>
    <lineage>
        <taxon>Bacteria</taxon>
        <taxon>Pseudomonadati</taxon>
        <taxon>Pseudomonadota</taxon>
        <taxon>Alphaproteobacteria</taxon>
        <taxon>Acetobacterales</taxon>
        <taxon>Acetobacteraceae</taxon>
        <taxon>Oecophyllibacter</taxon>
    </lineage>
</organism>
<protein>
    <submittedName>
        <fullName evidence="5">Lactonase family protein</fullName>
    </submittedName>
</protein>
<dbReference type="Gene3D" id="2.130.10.10">
    <property type="entry name" value="YVTN repeat-like/Quinoprotein amine dehydrogenase"/>
    <property type="match status" value="1"/>
</dbReference>
<dbReference type="GO" id="GO:0006006">
    <property type="term" value="P:glucose metabolic process"/>
    <property type="evidence" value="ECO:0007669"/>
    <property type="project" value="UniProtKB-KW"/>
</dbReference>
<keyword evidence="6" id="KW-1185">Reference proteome</keyword>
<dbReference type="Proteomes" id="UP000315037">
    <property type="component" value="Unassembled WGS sequence"/>
</dbReference>
<comment type="caution">
    <text evidence="5">The sequence shown here is derived from an EMBL/GenBank/DDBJ whole genome shotgun (WGS) entry which is preliminary data.</text>
</comment>
<sequence length="432" mass="46234">MSHSLSRRHFTLALTALGASALTPLARAASGDSSGIETTDVTKPRILCYVGGYTKDAPPGVEGNGDGIVVFDMDRTTGVLTQIFTFMDIASPSFITFSPDHRYLYAISEIDNYNKEGDGCVTAFAVNQHTGTLTKINTVSSGGAIPAHVSVHPSGKFVFVANYMGGSVAVFPVKPNGGLAEASDIVHLTGPRQPERAADNPQGNFAVSDHSGSHPHMIASNPNGRFVLADDAGLDRIYVWRMDMKNGTLIPDTVPYYNLTPGCAPRHFVFNQAGTILYNLCEQDSKVLVSDFNPTTGAITLIQSVSTVPPYFRGSTLAAEILIDDTGKYVYVSNRLGDSLAIFAVGQDGTLTLQDEVWMHADYGRAMMFDPTGTFLFCANQRSDAVTSFRVNKVTGDVKFTRQYTPVGSPTTFAFLVTTPALTTPALGGSNL</sequence>
<proteinExistence type="inferred from homology"/>
<keyword evidence="2" id="KW-0119">Carbohydrate metabolism</keyword>
<evidence type="ECO:0000256" key="2">
    <source>
        <dbReference type="ARBA" id="ARBA00022526"/>
    </source>
</evidence>
<name>A0A506UR39_9PROT</name>
<dbReference type="GO" id="GO:0017057">
    <property type="term" value="F:6-phosphogluconolactonase activity"/>
    <property type="evidence" value="ECO:0007669"/>
    <property type="project" value="TreeGrafter"/>
</dbReference>
<dbReference type="RefSeq" id="WP_141450701.1">
    <property type="nucleotide sequence ID" value="NZ_CP038143.1"/>
</dbReference>
<feature type="signal peptide" evidence="4">
    <location>
        <begin position="1"/>
        <end position="28"/>
    </location>
</feature>
<evidence type="ECO:0000256" key="1">
    <source>
        <dbReference type="ARBA" id="ARBA00005564"/>
    </source>
</evidence>
<keyword evidence="4" id="KW-0732">Signal</keyword>
<accession>A0A506UR39</accession>
<dbReference type="AlphaFoldDB" id="A0A506UR39"/>
<dbReference type="InterPro" id="IPR011048">
    <property type="entry name" value="Haem_d1_sf"/>
</dbReference>
<comment type="similarity">
    <text evidence="1">Belongs to the cycloisomerase 2 family.</text>
</comment>
<dbReference type="GO" id="GO:0005829">
    <property type="term" value="C:cytosol"/>
    <property type="evidence" value="ECO:0007669"/>
    <property type="project" value="TreeGrafter"/>
</dbReference>
<reference evidence="5 6" key="1">
    <citation type="submission" date="2019-03" db="EMBL/GenBank/DDBJ databases">
        <title>The complete genome sequence of Neokomagataea sp. Jb2 NBRC113641.</title>
        <authorList>
            <person name="Chua K.-O."/>
            <person name="Chan K.-G."/>
            <person name="See-Too W.-S."/>
        </authorList>
    </citation>
    <scope>NUCLEOTIDE SEQUENCE [LARGE SCALE GENOMIC DNA]</scope>
    <source>
        <strain evidence="5 6">Jb2</strain>
    </source>
</reference>
<dbReference type="Pfam" id="PF10282">
    <property type="entry name" value="Lactonase"/>
    <property type="match status" value="1"/>
</dbReference>
<dbReference type="InterPro" id="IPR015943">
    <property type="entry name" value="WD40/YVTN_repeat-like_dom_sf"/>
</dbReference>
<gene>
    <name evidence="5" type="ORF">E3202_01980</name>
</gene>
<dbReference type="PANTHER" id="PTHR30344:SF1">
    <property type="entry name" value="6-PHOSPHOGLUCONOLACTONASE"/>
    <property type="match status" value="1"/>
</dbReference>
<feature type="chain" id="PRO_5021318908" evidence="4">
    <location>
        <begin position="29"/>
        <end position="432"/>
    </location>
</feature>
<evidence type="ECO:0000256" key="4">
    <source>
        <dbReference type="SAM" id="SignalP"/>
    </source>
</evidence>
<dbReference type="InterPro" id="IPR050282">
    <property type="entry name" value="Cycloisomerase_2"/>
</dbReference>
<dbReference type="InterPro" id="IPR006311">
    <property type="entry name" value="TAT_signal"/>
</dbReference>
<evidence type="ECO:0000313" key="6">
    <source>
        <dbReference type="Proteomes" id="UP000315037"/>
    </source>
</evidence>
<feature type="region of interest" description="Disordered" evidence="3">
    <location>
        <begin position="192"/>
        <end position="214"/>
    </location>
</feature>
<keyword evidence="2" id="KW-0313">Glucose metabolism</keyword>
<evidence type="ECO:0000256" key="3">
    <source>
        <dbReference type="SAM" id="MobiDB-lite"/>
    </source>
</evidence>
<dbReference type="EMBL" id="SORZ01000001">
    <property type="protein sequence ID" value="TPW35739.1"/>
    <property type="molecule type" value="Genomic_DNA"/>
</dbReference>
<dbReference type="PROSITE" id="PS51318">
    <property type="entry name" value="TAT"/>
    <property type="match status" value="1"/>
</dbReference>
<dbReference type="InterPro" id="IPR019405">
    <property type="entry name" value="Lactonase_7-beta_prop"/>
</dbReference>
<dbReference type="OrthoDB" id="9790815at2"/>
<evidence type="ECO:0000313" key="5">
    <source>
        <dbReference type="EMBL" id="TPW35739.1"/>
    </source>
</evidence>